<gene>
    <name evidence="1" type="ORF">HAX54_034634</name>
</gene>
<accession>A0ABS8SEL5</accession>
<dbReference type="EMBL" id="JACEIK010000448">
    <property type="protein sequence ID" value="MCD7457245.1"/>
    <property type="molecule type" value="Genomic_DNA"/>
</dbReference>
<reference evidence="1 2" key="1">
    <citation type="journal article" date="2021" name="BMC Genomics">
        <title>Datura genome reveals duplications of psychoactive alkaloid biosynthetic genes and high mutation rate following tissue culture.</title>
        <authorList>
            <person name="Rajewski A."/>
            <person name="Carter-House D."/>
            <person name="Stajich J."/>
            <person name="Litt A."/>
        </authorList>
    </citation>
    <scope>NUCLEOTIDE SEQUENCE [LARGE SCALE GENOMIC DNA]</scope>
    <source>
        <strain evidence="1">AR-01</strain>
    </source>
</reference>
<sequence>MENQFHIVPFPLYSKVTPGNEIVNREENYMRARSAFIRRLWVASVRKKGAVVRDESGEWISGTASPE</sequence>
<evidence type="ECO:0000313" key="2">
    <source>
        <dbReference type="Proteomes" id="UP000823775"/>
    </source>
</evidence>
<organism evidence="1 2">
    <name type="scientific">Datura stramonium</name>
    <name type="common">Jimsonweed</name>
    <name type="synonym">Common thornapple</name>
    <dbReference type="NCBI Taxonomy" id="4076"/>
    <lineage>
        <taxon>Eukaryota</taxon>
        <taxon>Viridiplantae</taxon>
        <taxon>Streptophyta</taxon>
        <taxon>Embryophyta</taxon>
        <taxon>Tracheophyta</taxon>
        <taxon>Spermatophyta</taxon>
        <taxon>Magnoliopsida</taxon>
        <taxon>eudicotyledons</taxon>
        <taxon>Gunneridae</taxon>
        <taxon>Pentapetalae</taxon>
        <taxon>asterids</taxon>
        <taxon>lamiids</taxon>
        <taxon>Solanales</taxon>
        <taxon>Solanaceae</taxon>
        <taxon>Solanoideae</taxon>
        <taxon>Datureae</taxon>
        <taxon>Datura</taxon>
    </lineage>
</organism>
<evidence type="ECO:0000313" key="1">
    <source>
        <dbReference type="EMBL" id="MCD7457245.1"/>
    </source>
</evidence>
<dbReference type="Proteomes" id="UP000823775">
    <property type="component" value="Unassembled WGS sequence"/>
</dbReference>
<keyword evidence="2" id="KW-1185">Reference proteome</keyword>
<comment type="caution">
    <text evidence="1">The sequence shown here is derived from an EMBL/GenBank/DDBJ whole genome shotgun (WGS) entry which is preliminary data.</text>
</comment>
<proteinExistence type="predicted"/>
<name>A0ABS8SEL5_DATST</name>
<protein>
    <submittedName>
        <fullName evidence="1">Uncharacterized protein</fullName>
    </submittedName>
</protein>